<dbReference type="PANTHER" id="PTHR36866">
    <property type="entry name" value="CHROMOSOME 4 OPEN READING FRAME 50"/>
    <property type="match status" value="1"/>
</dbReference>
<reference evidence="4 5" key="1">
    <citation type="submission" date="2021-06" db="EMBL/GenBank/DDBJ databases">
        <authorList>
            <person name="Palmer J.M."/>
        </authorList>
    </citation>
    <scope>NUCLEOTIDE SEQUENCE [LARGE SCALE GENOMIC DNA]</scope>
    <source>
        <strain evidence="4 5">MEX-2019</strain>
        <tissue evidence="4">Muscle</tissue>
    </source>
</reference>
<gene>
    <name evidence="4" type="ORF">CRENBAI_011988</name>
</gene>
<keyword evidence="5" id="KW-1185">Reference proteome</keyword>
<feature type="region of interest" description="Disordered" evidence="2">
    <location>
        <begin position="159"/>
        <end position="218"/>
    </location>
</feature>
<feature type="region of interest" description="Disordered" evidence="2">
    <location>
        <begin position="1341"/>
        <end position="1373"/>
    </location>
</feature>
<organism evidence="4 5">
    <name type="scientific">Crenichthys baileyi</name>
    <name type="common">White River springfish</name>
    <dbReference type="NCBI Taxonomy" id="28760"/>
    <lineage>
        <taxon>Eukaryota</taxon>
        <taxon>Metazoa</taxon>
        <taxon>Chordata</taxon>
        <taxon>Craniata</taxon>
        <taxon>Vertebrata</taxon>
        <taxon>Euteleostomi</taxon>
        <taxon>Actinopterygii</taxon>
        <taxon>Neopterygii</taxon>
        <taxon>Teleostei</taxon>
        <taxon>Neoteleostei</taxon>
        <taxon>Acanthomorphata</taxon>
        <taxon>Ovalentaria</taxon>
        <taxon>Atherinomorphae</taxon>
        <taxon>Cyprinodontiformes</taxon>
        <taxon>Goodeidae</taxon>
        <taxon>Crenichthys</taxon>
    </lineage>
</organism>
<keyword evidence="1" id="KW-0175">Coiled coil</keyword>
<feature type="coiled-coil region" evidence="1">
    <location>
        <begin position="593"/>
        <end position="620"/>
    </location>
</feature>
<feature type="coiled-coil region" evidence="1">
    <location>
        <begin position="972"/>
        <end position="1048"/>
    </location>
</feature>
<feature type="coiled-coil region" evidence="1">
    <location>
        <begin position="754"/>
        <end position="912"/>
    </location>
</feature>
<dbReference type="InterPro" id="IPR057884">
    <property type="entry name" value="FN3_RIM-BP1/2/3"/>
</dbReference>
<feature type="compositionally biased region" description="Polar residues" evidence="2">
    <location>
        <begin position="953"/>
        <end position="963"/>
    </location>
</feature>
<sequence>MKIQLLSHNHPEEQHQRAAELQKEPAATALPASHCFRAFSMQLSQRLDQRLHMLRQEVRTMSLEKEREDQVWRVRLQRCQRQLKAKDEEISRQSQYFENFKTQLQQKLSLARDREQSLQNRIYSLEKQLLNVTVSSATGMATITAVRITAGTGIHMDKLDKLPSMRGEGEGEEENEEERGKQWHPNVATVIKEGPKVDEGKMETESEGGRDKETKHTSNEARLQSFIISLQEDLKVLLEREEDGMTERRKLLEELQEAQENSHSLDCKLEEMKAELHQLKQSESCLTEEVEDLKKENESLQEILRDAVPQSCLKPEATRTLPGADLSRCSPDAPFRPLSEGAVRLGEVQSNQPYLSAVPPIDHQGAAEHTQNDSQERFTPPKSKTPKQNPLSLFHHRGSKPNPGFQSLSISTEFLTEPKLGNMEEIPSEESDALRAAFHGLGFGDDLQALKEERDHLEVELQHTKAELQTIAQENAELKLQLRRETERKPSADEQWSSKEKIITSSTCNRDYHLPLNSDEYDTGLDLAQGELIQALNQENRALADRIQELLAHIELSELEMRKEQTHLRECICRLEEDGVRLEQENQEQVSLISELTRKTEDDLNTIMELQQKLEESKEEQQVKQLCRTLCQSENQDGITGCFQEKKQEEHVENLVESLVKGEKETDSLTTASSSCQLNVQDDSSQNSLHASSLADEVAQLNTSIQSLKTEQKELTANISSLREAQKEVTLSVQKQTEDKQQLTRSVWALKEQKDCISQSLHGLKQEKENLNRAVCSLKDERHQHTRSISCLKKEKEELTWSLSTLQRDKDVIKDSISSGEEESDRIMKSLQSLQTESDQLRQTVLDLKKQRDELTDSLKGLTEERDEKELTLALNGEHGQLISVSCLKEEKEKLQQSIISLKQDEENIKQIILGLKEEKCSLQIQAEETNHELNLRSENMRTGTGDNCPRCESSNNRGTSVQKESDLMMESEALGAELKRSREEVEKSREEIRKLHAELSQSEARREVVEKEAAEQVMRLTESAGQREDIMKENETLSMQVKELQNKLMALHRGKTDALSLKAQTEEQFNILAAQLKAKARLTVALEELNSEYIALKQGRGSRDTAALVSLRTRYNDIRAKYDALLKRKSQTDLDVAPLKAKLSCLVVKCQERNGLLAEMTKSMHRRGCLEPRLMQQAEHLLRDAALQDYTAAFSPESKIQRREHCSNFTQDFFSAFQGCNTGFMPDPTYPVVSSCLVKQQKEVSSESGVRCGESEKCTLRFAGETSKNPQDCWKVAPAAAESLKEISPGSLSPVVSPDVPLKESIFISSPQLSPATVPLQATSQPEKISSPYVKVKEKYSSNTTEVGGRTQSPSTASSSTQVSPSRRLSSPEKILNLQEELQKTLMDSFQAPKNRGRGQEPRVPAEVLSVEVIKTVGQSSLLIGWERPPLDELGCSNAIFVYGYRVFVNQEFHKSVMSSACTKCILENIDLSAPVQIVNCNPGSKLLEHIQPLSGTEHQCTIAAAI</sequence>
<dbReference type="Pfam" id="PF25523">
    <property type="entry name" value="Ig_RIMBP2"/>
    <property type="match status" value="1"/>
</dbReference>
<feature type="compositionally biased region" description="Basic and acidic residues" evidence="2">
    <location>
        <begin position="193"/>
        <end position="218"/>
    </location>
</feature>
<evidence type="ECO:0000256" key="1">
    <source>
        <dbReference type="SAM" id="Coils"/>
    </source>
</evidence>
<dbReference type="Gene3D" id="2.60.40.10">
    <property type="entry name" value="Immunoglobulins"/>
    <property type="match status" value="1"/>
</dbReference>
<feature type="region of interest" description="Disordered" evidence="2">
    <location>
        <begin position="939"/>
        <end position="967"/>
    </location>
</feature>
<dbReference type="InterPro" id="IPR013783">
    <property type="entry name" value="Ig-like_fold"/>
</dbReference>
<feature type="compositionally biased region" description="Low complexity" evidence="2">
    <location>
        <begin position="1351"/>
        <end position="1370"/>
    </location>
</feature>
<dbReference type="InterPro" id="IPR032771">
    <property type="entry name" value="DUF4527"/>
</dbReference>
<feature type="domain" description="RIMS-binding protein 1/2/3 Fn3" evidence="3">
    <location>
        <begin position="1410"/>
        <end position="1474"/>
    </location>
</feature>
<dbReference type="Proteomes" id="UP001311232">
    <property type="component" value="Unassembled WGS sequence"/>
</dbReference>
<evidence type="ECO:0000313" key="4">
    <source>
        <dbReference type="EMBL" id="KAK5617149.1"/>
    </source>
</evidence>
<dbReference type="Pfam" id="PF15030">
    <property type="entry name" value="DUF4527"/>
    <property type="match status" value="1"/>
</dbReference>
<comment type="caution">
    <text evidence="4">The sequence shown here is derived from an EMBL/GenBank/DDBJ whole genome shotgun (WGS) entry which is preliminary data.</text>
</comment>
<feature type="coiled-coil region" evidence="1">
    <location>
        <begin position="101"/>
        <end position="128"/>
    </location>
</feature>
<evidence type="ECO:0000259" key="3">
    <source>
        <dbReference type="Pfam" id="PF25523"/>
    </source>
</evidence>
<protein>
    <recommendedName>
        <fullName evidence="3">RIMS-binding protein 1/2/3 Fn3 domain-containing protein</fullName>
    </recommendedName>
</protein>
<dbReference type="EMBL" id="JAHHUM010000806">
    <property type="protein sequence ID" value="KAK5617149.1"/>
    <property type="molecule type" value="Genomic_DNA"/>
</dbReference>
<feature type="compositionally biased region" description="Basic and acidic residues" evidence="2">
    <location>
        <begin position="159"/>
        <end position="169"/>
    </location>
</feature>
<feature type="coiled-coil region" evidence="1">
    <location>
        <begin position="447"/>
        <end position="488"/>
    </location>
</feature>
<accession>A0AAV9S7G2</accession>
<feature type="region of interest" description="Disordered" evidence="2">
    <location>
        <begin position="365"/>
        <end position="407"/>
    </location>
</feature>
<evidence type="ECO:0000256" key="2">
    <source>
        <dbReference type="SAM" id="MobiDB-lite"/>
    </source>
</evidence>
<name>A0AAV9S7G2_9TELE</name>
<dbReference type="PANTHER" id="PTHR36866:SF1">
    <property type="entry name" value="GENE 1043-RELATED"/>
    <property type="match status" value="1"/>
</dbReference>
<evidence type="ECO:0000313" key="5">
    <source>
        <dbReference type="Proteomes" id="UP001311232"/>
    </source>
</evidence>
<proteinExistence type="predicted"/>
<feature type="coiled-coil region" evidence="1">
    <location>
        <begin position="238"/>
        <end position="303"/>
    </location>
</feature>
<feature type="coiled-coil region" evidence="1">
    <location>
        <begin position="691"/>
        <end position="725"/>
    </location>
</feature>